<accession>A0AA39V618</accession>
<dbReference type="Gene3D" id="2.40.70.10">
    <property type="entry name" value="Acid Proteases"/>
    <property type="match status" value="1"/>
</dbReference>
<dbReference type="EMBL" id="JAFEKC020000008">
    <property type="protein sequence ID" value="KAK0513404.1"/>
    <property type="molecule type" value="Genomic_DNA"/>
</dbReference>
<proteinExistence type="predicted"/>
<evidence type="ECO:0000256" key="1">
    <source>
        <dbReference type="SAM" id="MobiDB-lite"/>
    </source>
</evidence>
<protein>
    <recommendedName>
        <fullName evidence="4">Peptidase A1 domain-containing protein</fullName>
    </recommendedName>
</protein>
<comment type="caution">
    <text evidence="5">The sequence shown here is derived from an EMBL/GenBank/DDBJ whole genome shotgun (WGS) entry which is preliminary data.</text>
</comment>
<keyword evidence="2" id="KW-1133">Transmembrane helix</keyword>
<evidence type="ECO:0000256" key="2">
    <source>
        <dbReference type="SAM" id="Phobius"/>
    </source>
</evidence>
<keyword evidence="2" id="KW-0472">Membrane</keyword>
<keyword evidence="3" id="KW-0732">Signal</keyword>
<dbReference type="Proteomes" id="UP001166286">
    <property type="component" value="Unassembled WGS sequence"/>
</dbReference>
<dbReference type="PROSITE" id="PS51767">
    <property type="entry name" value="PEPTIDASE_A1"/>
    <property type="match status" value="1"/>
</dbReference>
<feature type="region of interest" description="Disordered" evidence="1">
    <location>
        <begin position="477"/>
        <end position="501"/>
    </location>
</feature>
<evidence type="ECO:0000256" key="3">
    <source>
        <dbReference type="SAM" id="SignalP"/>
    </source>
</evidence>
<keyword evidence="6" id="KW-1185">Reference proteome</keyword>
<feature type="signal peptide" evidence="3">
    <location>
        <begin position="1"/>
        <end position="25"/>
    </location>
</feature>
<evidence type="ECO:0000313" key="5">
    <source>
        <dbReference type="EMBL" id="KAK0513404.1"/>
    </source>
</evidence>
<dbReference type="InterPro" id="IPR033121">
    <property type="entry name" value="PEPTIDASE_A1"/>
</dbReference>
<dbReference type="SUPFAM" id="SSF50630">
    <property type="entry name" value="Acid proteases"/>
    <property type="match status" value="1"/>
</dbReference>
<sequence>MRRLVSTLYFQVFLSLNLAPVLSNAQNTVSAPFAVPWNTTTTFGTDGPWQAASIWIGTGNDGNGNQVNLYPGGFFQSIINSVAMCAETNNGPRVCLSGEAGLYDPSDSETAVQNFTAQPGSLGQWGSDTALNLTGQAFDIYDTVSIFSNAQDRVRLNNISLSVVDASNFTLPSGISYPTELGSLSLGAPQLWQNYTEAQGWTIPGWLRKTGATPSNSFGLHYGSASLSLTASLVFGGYDQSRVLGPVGTFDTGFNDSMSLTLLSISFGVATGPSPFPNTTLLSTNLLPQDQQSPTTPGISTVLNPLIPYLLLHPTTCTAIAAALPLTYSSSLALYLWNTTSPTYHSILTTPTYLNFTFQSPGPSSTPPLSILLPLPLLNLTLTPPLVKTPAPYFPCRPFAPPSVSEAGPNAYFLGRAFFQAAFVGMNWEQGKFFLAQAPGPNAGASQIVPLDPEATTVAAASGIEAWMGSWGWKEETNQTNASAPTSVPAPGKTSSPAGGGGGLSNGAKAGAAVGSVLGAAILLFSIYRVVVFWRGRGRGGKGQGEDERDVFEADEGRKRVVVEAGWVDPRELGGGGGGVHEVDEAGIYEVGSRERYEVDGGKVEGEGGNVLSARERNTNGIAGY</sequence>
<evidence type="ECO:0000259" key="4">
    <source>
        <dbReference type="PROSITE" id="PS51767"/>
    </source>
</evidence>
<name>A0AA39V618_9LECA</name>
<dbReference type="AlphaFoldDB" id="A0AA39V618"/>
<dbReference type="InterPro" id="IPR021109">
    <property type="entry name" value="Peptidase_aspartic_dom_sf"/>
</dbReference>
<evidence type="ECO:0000313" key="6">
    <source>
        <dbReference type="Proteomes" id="UP001166286"/>
    </source>
</evidence>
<keyword evidence="2" id="KW-0812">Transmembrane</keyword>
<feature type="transmembrane region" description="Helical" evidence="2">
    <location>
        <begin position="513"/>
        <end position="534"/>
    </location>
</feature>
<gene>
    <name evidence="5" type="ORF">JMJ35_004390</name>
</gene>
<organism evidence="5 6">
    <name type="scientific">Cladonia borealis</name>
    <dbReference type="NCBI Taxonomy" id="184061"/>
    <lineage>
        <taxon>Eukaryota</taxon>
        <taxon>Fungi</taxon>
        <taxon>Dikarya</taxon>
        <taxon>Ascomycota</taxon>
        <taxon>Pezizomycotina</taxon>
        <taxon>Lecanoromycetes</taxon>
        <taxon>OSLEUM clade</taxon>
        <taxon>Lecanoromycetidae</taxon>
        <taxon>Lecanorales</taxon>
        <taxon>Lecanorineae</taxon>
        <taxon>Cladoniaceae</taxon>
        <taxon>Cladonia</taxon>
    </lineage>
</organism>
<feature type="chain" id="PRO_5041203583" description="Peptidase A1 domain-containing protein" evidence="3">
    <location>
        <begin position="26"/>
        <end position="625"/>
    </location>
</feature>
<feature type="domain" description="Peptidase A1" evidence="4">
    <location>
        <begin position="37"/>
        <end position="436"/>
    </location>
</feature>
<reference evidence="5" key="1">
    <citation type="submission" date="2023-03" db="EMBL/GenBank/DDBJ databases">
        <title>Complete genome of Cladonia borealis.</title>
        <authorList>
            <person name="Park H."/>
        </authorList>
    </citation>
    <scope>NUCLEOTIDE SEQUENCE</scope>
    <source>
        <strain evidence="5">ANT050790</strain>
    </source>
</reference>